<dbReference type="InterPro" id="IPR008928">
    <property type="entry name" value="6-hairpin_glycosidase_sf"/>
</dbReference>
<dbReference type="InterPro" id="IPR012341">
    <property type="entry name" value="6hp_glycosidase-like_sf"/>
</dbReference>
<evidence type="ECO:0000259" key="2">
    <source>
        <dbReference type="Pfam" id="PF03190"/>
    </source>
</evidence>
<dbReference type="GO" id="GO:0005975">
    <property type="term" value="P:carbohydrate metabolic process"/>
    <property type="evidence" value="ECO:0007669"/>
    <property type="project" value="InterPro"/>
</dbReference>
<dbReference type="Pfam" id="PF03190">
    <property type="entry name" value="Thioredox_DsbH"/>
    <property type="match status" value="1"/>
</dbReference>
<keyword evidence="1" id="KW-0175">Coiled coil</keyword>
<dbReference type="PIRSF" id="PIRSF006402">
    <property type="entry name" value="UCP006402_thioredoxin"/>
    <property type="match status" value="1"/>
</dbReference>
<reference evidence="3" key="1">
    <citation type="submission" date="2020-05" db="EMBL/GenBank/DDBJ databases">
        <authorList>
            <person name="Chiriac C."/>
            <person name="Salcher M."/>
            <person name="Ghai R."/>
            <person name="Kavagutti S V."/>
        </authorList>
    </citation>
    <scope>NUCLEOTIDE SEQUENCE</scope>
</reference>
<evidence type="ECO:0000256" key="1">
    <source>
        <dbReference type="SAM" id="Coils"/>
    </source>
</evidence>
<feature type="domain" description="Spermatogenesis-associated protein 20-like TRX" evidence="2">
    <location>
        <begin position="2"/>
        <end position="157"/>
    </location>
</feature>
<dbReference type="PANTHER" id="PTHR42899:SF1">
    <property type="entry name" value="SPERMATOGENESIS-ASSOCIATED PROTEIN 20"/>
    <property type="match status" value="1"/>
</dbReference>
<gene>
    <name evidence="3" type="ORF">UFOPK1619_00018</name>
</gene>
<dbReference type="EMBL" id="CAEZTI010000001">
    <property type="protein sequence ID" value="CAB4554991.1"/>
    <property type="molecule type" value="Genomic_DNA"/>
</dbReference>
<dbReference type="InterPro" id="IPR024705">
    <property type="entry name" value="Ssp411"/>
</dbReference>
<proteinExistence type="predicted"/>
<dbReference type="CDD" id="cd02955">
    <property type="entry name" value="SSP411"/>
    <property type="match status" value="1"/>
</dbReference>
<dbReference type="AlphaFoldDB" id="A0A6J6CTX5"/>
<evidence type="ECO:0000313" key="3">
    <source>
        <dbReference type="EMBL" id="CAB4554991.1"/>
    </source>
</evidence>
<dbReference type="InterPro" id="IPR004879">
    <property type="entry name" value="Ssp411-like_TRX"/>
</dbReference>
<dbReference type="SUPFAM" id="SSF48208">
    <property type="entry name" value="Six-hairpin glycosidases"/>
    <property type="match status" value="1"/>
</dbReference>
<dbReference type="Gene3D" id="3.40.30.10">
    <property type="entry name" value="Glutaredoxin"/>
    <property type="match status" value="1"/>
</dbReference>
<protein>
    <submittedName>
        <fullName evidence="3">Unannotated protein</fullName>
    </submittedName>
</protein>
<accession>A0A6J6CTX5</accession>
<feature type="coiled-coil region" evidence="1">
    <location>
        <begin position="136"/>
        <end position="163"/>
    </location>
</feature>
<dbReference type="PANTHER" id="PTHR42899">
    <property type="entry name" value="SPERMATOGENESIS-ASSOCIATED PROTEIN 20"/>
    <property type="match status" value="1"/>
</dbReference>
<dbReference type="InterPro" id="IPR036249">
    <property type="entry name" value="Thioredoxin-like_sf"/>
</dbReference>
<organism evidence="3">
    <name type="scientific">freshwater metagenome</name>
    <dbReference type="NCBI Taxonomy" id="449393"/>
    <lineage>
        <taxon>unclassified sequences</taxon>
        <taxon>metagenomes</taxon>
        <taxon>ecological metagenomes</taxon>
    </lineage>
</organism>
<sequence>MTNRLSTASSPYLRQHKDNPVHWFQWGEDAFAEAQRTGKPILLSVGYSACHWCHVMAHESFEHEPTAAVMNDLFVNVKVDREERPDVDSVYMDAVQALTGRGGWPMTVFCTPTGEPFYGGTYYPRDSFVQLMNAVDDAWKNRREELNQNVDALIEAIGRTRNITPASEINSAELLADTLTKLENDFDPDWGGFGNAPKFPSTFALDLMLRQYQRNGNENLLAMVRVSLDAMASGGMYDQIGGGFARYSVDRQWLVPHFEKMLYDQALLLRVYTHAWLITHEPRYRQVAEEIITYLLNEMTDELGGFYSAEDADSLDEHGHSEEGAFYTWTPAEIRHILDDAADEALSWWNMSDEGNFEGRNIPHRIPQRGELLRPSSIEASRALLFEHRALRHRPGLDDKVLCEWNAMMLSSLCEAATAFDRDDITAAVVRNAEFLRDHLHTATGEWHRSWQSHAQPQAQHAALAHDLAHVVDAFTRVYELTADHQWLALAQRTAHSLVADYWDAEHGGLFTVSDHAEQLVVRQKDLMDNATPSANSVAAIAFLRLSALTADNDLNDKAVQILKLLAKVSPSAPTAFCNAAYANSLLEHGVTEIVIPGNQPTLLNVVRSQWLPLAVTAWGEPTESPLWESRTEGSAYVCRDHVCLLPAHTPEELQQRIITNASGG</sequence>
<dbReference type="Gene3D" id="1.50.10.10">
    <property type="match status" value="2"/>
</dbReference>
<dbReference type="SUPFAM" id="SSF52833">
    <property type="entry name" value="Thioredoxin-like"/>
    <property type="match status" value="1"/>
</dbReference>
<name>A0A6J6CTX5_9ZZZZ</name>